<dbReference type="PANTHER" id="PTHR35870">
    <property type="entry name" value="PROTEIN, PUTATIVE (AFU_ORTHOLOGUE AFUA_5G03330)-RELATED"/>
    <property type="match status" value="1"/>
</dbReference>
<protein>
    <submittedName>
        <fullName evidence="2">HypA protein</fullName>
    </submittedName>
</protein>
<organism evidence="2 3">
    <name type="scientific">Immersiella caudata</name>
    <dbReference type="NCBI Taxonomy" id="314043"/>
    <lineage>
        <taxon>Eukaryota</taxon>
        <taxon>Fungi</taxon>
        <taxon>Dikarya</taxon>
        <taxon>Ascomycota</taxon>
        <taxon>Pezizomycotina</taxon>
        <taxon>Sordariomycetes</taxon>
        <taxon>Sordariomycetidae</taxon>
        <taxon>Sordariales</taxon>
        <taxon>Lasiosphaeriaceae</taxon>
        <taxon>Immersiella</taxon>
    </lineage>
</organism>
<proteinExistence type="predicted"/>
<evidence type="ECO:0000313" key="3">
    <source>
        <dbReference type="Proteomes" id="UP001175000"/>
    </source>
</evidence>
<dbReference type="EMBL" id="JAULSU010000002">
    <property type="protein sequence ID" value="KAK0626528.1"/>
    <property type="molecule type" value="Genomic_DNA"/>
</dbReference>
<accession>A0AA40C705</accession>
<keyword evidence="3" id="KW-1185">Reference proteome</keyword>
<dbReference type="Pfam" id="PF14027">
    <property type="entry name" value="Questin_oxidase"/>
    <property type="match status" value="1"/>
</dbReference>
<reference evidence="2" key="1">
    <citation type="submission" date="2023-06" db="EMBL/GenBank/DDBJ databases">
        <title>Genome-scale phylogeny and comparative genomics of the fungal order Sordariales.</title>
        <authorList>
            <consortium name="Lawrence Berkeley National Laboratory"/>
            <person name="Hensen N."/>
            <person name="Bonometti L."/>
            <person name="Westerberg I."/>
            <person name="Brannstrom I.O."/>
            <person name="Guillou S."/>
            <person name="Cros-Aarteil S."/>
            <person name="Calhoun S."/>
            <person name="Haridas S."/>
            <person name="Kuo A."/>
            <person name="Mondo S."/>
            <person name="Pangilinan J."/>
            <person name="Riley R."/>
            <person name="Labutti K."/>
            <person name="Andreopoulos B."/>
            <person name="Lipzen A."/>
            <person name="Chen C."/>
            <person name="Yanf M."/>
            <person name="Daum C."/>
            <person name="Ng V."/>
            <person name="Clum A."/>
            <person name="Steindorff A."/>
            <person name="Ohm R."/>
            <person name="Martin F."/>
            <person name="Silar P."/>
            <person name="Natvig D."/>
            <person name="Lalanne C."/>
            <person name="Gautier V."/>
            <person name="Ament-Velasquez S.L."/>
            <person name="Kruys A."/>
            <person name="Hutchinson M.I."/>
            <person name="Powell A.J."/>
            <person name="Barry K."/>
            <person name="Miller A.N."/>
            <person name="Grigoriev I.V."/>
            <person name="Debuchy R."/>
            <person name="Gladieux P."/>
            <person name="Thoren M.H."/>
            <person name="Johannesson H."/>
        </authorList>
    </citation>
    <scope>NUCLEOTIDE SEQUENCE</scope>
    <source>
        <strain evidence="2">CBS 606.72</strain>
    </source>
</reference>
<evidence type="ECO:0000313" key="2">
    <source>
        <dbReference type="EMBL" id="KAK0626528.1"/>
    </source>
</evidence>
<dbReference type="Proteomes" id="UP001175000">
    <property type="component" value="Unassembled WGS sequence"/>
</dbReference>
<sequence>MRRTVFLENLLTPGTIISRRRLTTMATPYKIHITPDNVGLWQATQTDEAAKKASELLQKDLAKHHVFFNKDGFHNHIPHHILALYGTGAPPSSLQSGYDHNTTYQRSVLPTHDNVVSSLSSWDHASDRLGEESHYPDFLRFFQREIETHGPEATLTTFLLSGTPAADDMLSRLYSGFLHPLIQLMYGLEWSQPAIIAEALAQTAVHSDAPLHSFLLEAESLSRKAQHPPLLDIASLLQEIHTSPALSQSASFRDPNKIRDGVLARARSDMLTLASRVRIPVSSLSEATAQMFHTSLLTASLSALPFHPPKYPKFDFFLIHHVNAAPMFVTLNKLDWIPAETKARLLEWKVRMDLVQYAARGAPELDLERLKEYEGMGEEKGEAEEVVRRLWDFEDDGHAIKLGRAALVCKDVCKGFKEKEWMVIQRDDMWGKVLRLIVDSVEAPGPNWVRSCGFEEAWKVSNLITVKI</sequence>
<name>A0AA40C705_9PEZI</name>
<dbReference type="InterPro" id="IPR025337">
    <property type="entry name" value="Questin_oxidase-like"/>
</dbReference>
<gene>
    <name evidence="2" type="ORF">B0T14DRAFT_423349</name>
</gene>
<evidence type="ECO:0000256" key="1">
    <source>
        <dbReference type="ARBA" id="ARBA00023002"/>
    </source>
</evidence>
<comment type="caution">
    <text evidence="2">The sequence shown here is derived from an EMBL/GenBank/DDBJ whole genome shotgun (WGS) entry which is preliminary data.</text>
</comment>
<dbReference type="GO" id="GO:0016491">
    <property type="term" value="F:oxidoreductase activity"/>
    <property type="evidence" value="ECO:0007669"/>
    <property type="project" value="UniProtKB-KW"/>
</dbReference>
<dbReference type="AlphaFoldDB" id="A0AA40C705"/>
<dbReference type="PANTHER" id="PTHR35870:SF1">
    <property type="entry name" value="PROTEIN, PUTATIVE (AFU_ORTHOLOGUE AFUA_5G03330)-RELATED"/>
    <property type="match status" value="1"/>
</dbReference>
<keyword evidence="1" id="KW-0560">Oxidoreductase</keyword>